<dbReference type="PANTHER" id="PTHR38119:SF1">
    <property type="entry name" value="BTB DOMAIN-CONTAINING PROTEIN"/>
    <property type="match status" value="1"/>
</dbReference>
<dbReference type="CDD" id="cd14273">
    <property type="entry name" value="UBA_TAP-C_like"/>
    <property type="match status" value="1"/>
</dbReference>
<gene>
    <name evidence="2" type="ORF">PRZ48_007312</name>
</gene>
<proteinExistence type="predicted"/>
<comment type="caution">
    <text evidence="2">The sequence shown here is derived from an EMBL/GenBank/DDBJ whole genome shotgun (WGS) entry which is preliminary data.</text>
</comment>
<dbReference type="Pfam" id="PF14555">
    <property type="entry name" value="UBA_4"/>
    <property type="match status" value="1"/>
</dbReference>
<organism evidence="2 3">
    <name type="scientific">Zasmidium cellare</name>
    <name type="common">Wine cellar mold</name>
    <name type="synonym">Racodium cellare</name>
    <dbReference type="NCBI Taxonomy" id="395010"/>
    <lineage>
        <taxon>Eukaryota</taxon>
        <taxon>Fungi</taxon>
        <taxon>Dikarya</taxon>
        <taxon>Ascomycota</taxon>
        <taxon>Pezizomycotina</taxon>
        <taxon>Dothideomycetes</taxon>
        <taxon>Dothideomycetidae</taxon>
        <taxon>Mycosphaerellales</taxon>
        <taxon>Mycosphaerellaceae</taxon>
        <taxon>Zasmidium</taxon>
    </lineage>
</organism>
<evidence type="ECO:0000313" key="3">
    <source>
        <dbReference type="Proteomes" id="UP001305779"/>
    </source>
</evidence>
<evidence type="ECO:0000256" key="1">
    <source>
        <dbReference type="SAM" id="MobiDB-lite"/>
    </source>
</evidence>
<accession>A0ABR0EL43</accession>
<dbReference type="EMBL" id="JAXOVC010000005">
    <property type="protein sequence ID" value="KAK4501503.1"/>
    <property type="molecule type" value="Genomic_DNA"/>
</dbReference>
<protein>
    <recommendedName>
        <fullName evidence="4">UBA domain-containing protein</fullName>
    </recommendedName>
</protein>
<dbReference type="Gene3D" id="1.10.8.10">
    <property type="entry name" value="DNA helicase RuvA subunit, C-terminal domain"/>
    <property type="match status" value="1"/>
</dbReference>
<evidence type="ECO:0000313" key="2">
    <source>
        <dbReference type="EMBL" id="KAK4501503.1"/>
    </source>
</evidence>
<name>A0ABR0EL43_ZASCE</name>
<evidence type="ECO:0008006" key="4">
    <source>
        <dbReference type="Google" id="ProtNLM"/>
    </source>
</evidence>
<dbReference type="Proteomes" id="UP001305779">
    <property type="component" value="Unassembled WGS sequence"/>
</dbReference>
<reference evidence="2 3" key="1">
    <citation type="journal article" date="2023" name="G3 (Bethesda)">
        <title>A chromosome-level genome assembly of Zasmidium syzygii isolated from banana leaves.</title>
        <authorList>
            <person name="van Westerhoven A.C."/>
            <person name="Mehrabi R."/>
            <person name="Talebi R."/>
            <person name="Steentjes M.B.F."/>
            <person name="Corcolon B."/>
            <person name="Chong P.A."/>
            <person name="Kema G.H.J."/>
            <person name="Seidl M.F."/>
        </authorList>
    </citation>
    <scope>NUCLEOTIDE SEQUENCE [LARGE SCALE GENOMIC DNA]</scope>
    <source>
        <strain evidence="2 3">P124</strain>
    </source>
</reference>
<dbReference type="PANTHER" id="PTHR38119">
    <property type="entry name" value="BTB DOMAIN-CONTAINING PROTEIN-RELATED"/>
    <property type="match status" value="1"/>
</dbReference>
<sequence>MSDASASDWEMGDLETLGFEQHTAARRAKARRILDDDDESTGGEVLAHQPDSDSVKTAQEADSGKALASRETSTPATSVEGRQMMDDAGIKAQHFVMVTGTTNAEADEYLSKTNGDLQAAVRLFLMPKPANVQEQAPDAVDEDCEPKPATLLDEALAAARPKRLQKDGDLVIILDIADLSKTYRLRSEDVERASPIFKHELAAIADTTANVNGIKHLFILQAAVEDGAMPLLGRKPLDLMRGDCEDKFYKQPAGGAEVQNEEPSEQIKVEEGAAGMEAAASARSDPPKTDWINVYEIFIRAIAFPRISSGISSTDITTALEKLELVAQIAKATQAVSCVSIAVNSTFTAFMESQQLWPAIADDAVRWLLVGINLEKPLIYNEALTHVAGCFPEWPWSVPKEAIPFDVLQTIATKSLALDQTRKDIERKLMCLHTTFTEKVSPVSKSKPKSAESKPADIIRVSLDTKPLTFTVVSIFREWIALHLNHLDSGKTGPPKTKSALCDHSDPECLTIAGFHRLIGRGGDAYLPADEVCSSWDHDWHELDEDDNDKIRSTLKKLKASAAGLVAPLLASALKFEGREKLGYLTAIEVTEEDMPWDTKKVSEEGSDEDEL</sequence>
<feature type="region of interest" description="Disordered" evidence="1">
    <location>
        <begin position="1"/>
        <end position="81"/>
    </location>
</feature>
<keyword evidence="3" id="KW-1185">Reference proteome</keyword>